<keyword evidence="4" id="KW-1185">Reference proteome</keyword>
<dbReference type="KEGG" id="bbes:BESB_060330"/>
<evidence type="ECO:0000256" key="2">
    <source>
        <dbReference type="SAM" id="SignalP"/>
    </source>
</evidence>
<dbReference type="AlphaFoldDB" id="A0A2A9MGQ4"/>
<proteinExistence type="predicted"/>
<gene>
    <name evidence="3" type="ORF">BESB_060330</name>
</gene>
<feature type="region of interest" description="Disordered" evidence="1">
    <location>
        <begin position="27"/>
        <end position="58"/>
    </location>
</feature>
<evidence type="ECO:0000256" key="1">
    <source>
        <dbReference type="SAM" id="MobiDB-lite"/>
    </source>
</evidence>
<dbReference type="GeneID" id="40310961"/>
<evidence type="ECO:0008006" key="5">
    <source>
        <dbReference type="Google" id="ProtNLM"/>
    </source>
</evidence>
<evidence type="ECO:0000313" key="3">
    <source>
        <dbReference type="EMBL" id="PFH35146.1"/>
    </source>
</evidence>
<reference evidence="3 4" key="1">
    <citation type="submission" date="2017-09" db="EMBL/GenBank/DDBJ databases">
        <title>Genome sequencing of Besnoitia besnoiti strain Bb-Ger1.</title>
        <authorList>
            <person name="Schares G."/>
            <person name="Venepally P."/>
            <person name="Lorenzi H.A."/>
        </authorList>
    </citation>
    <scope>NUCLEOTIDE SEQUENCE [LARGE SCALE GENOMIC DNA]</scope>
    <source>
        <strain evidence="3 4">Bb-Ger1</strain>
    </source>
</reference>
<organism evidence="3 4">
    <name type="scientific">Besnoitia besnoiti</name>
    <name type="common">Apicomplexan protozoan</name>
    <dbReference type="NCBI Taxonomy" id="94643"/>
    <lineage>
        <taxon>Eukaryota</taxon>
        <taxon>Sar</taxon>
        <taxon>Alveolata</taxon>
        <taxon>Apicomplexa</taxon>
        <taxon>Conoidasida</taxon>
        <taxon>Coccidia</taxon>
        <taxon>Eucoccidiorida</taxon>
        <taxon>Eimeriorina</taxon>
        <taxon>Sarcocystidae</taxon>
        <taxon>Besnoitia</taxon>
    </lineage>
</organism>
<dbReference type="RefSeq" id="XP_029219155.1">
    <property type="nucleotide sequence ID" value="XM_029364447.1"/>
</dbReference>
<dbReference type="VEuPathDB" id="ToxoDB:BESB_060330"/>
<feature type="chain" id="PRO_5012744316" description="Transmembrane protein" evidence="2">
    <location>
        <begin position="25"/>
        <end position="275"/>
    </location>
</feature>
<keyword evidence="2" id="KW-0732">Signal</keyword>
<dbReference type="EMBL" id="NWUJ01000005">
    <property type="protein sequence ID" value="PFH35146.1"/>
    <property type="molecule type" value="Genomic_DNA"/>
</dbReference>
<name>A0A2A9MGQ4_BESBE</name>
<dbReference type="Proteomes" id="UP000224006">
    <property type="component" value="Chromosome V"/>
</dbReference>
<accession>A0A2A9MGQ4</accession>
<sequence length="275" mass="29206">MMLVTLIVCFAAVVSWYACGALSAQQPEDAEKGDHTGKRKVFRPASKQDSMNPPPKEGSDIVGGVDLRLAALAGSVDDVYYASVWTKIFNQMSSLRSWPRWWFTPSPSKLASVGTSQESLRDWRRGIFKPVRAYRATSLRRGLEATAALPAGLEATAALPAGLEATAALPAGLEARDDENHVGYDAPAHPLSASFFPAQVYAAISSCAQYLSKGLRGVSPPGVGDAEAADGGLSDSAVTARLMEAAPRWRAPETFHVATREAPAAPARYQPGGAY</sequence>
<protein>
    <recommendedName>
        <fullName evidence="5">Transmembrane protein</fullName>
    </recommendedName>
</protein>
<evidence type="ECO:0000313" key="4">
    <source>
        <dbReference type="Proteomes" id="UP000224006"/>
    </source>
</evidence>
<comment type="caution">
    <text evidence="3">The sequence shown here is derived from an EMBL/GenBank/DDBJ whole genome shotgun (WGS) entry which is preliminary data.</text>
</comment>
<feature type="signal peptide" evidence="2">
    <location>
        <begin position="1"/>
        <end position="24"/>
    </location>
</feature>